<dbReference type="AlphaFoldDB" id="X0TUS0"/>
<name>X0TUS0_9ZZZZ</name>
<feature type="non-terminal residue" evidence="1">
    <location>
        <position position="140"/>
    </location>
</feature>
<dbReference type="EMBL" id="BARS01018704">
    <property type="protein sequence ID" value="GAF97343.1"/>
    <property type="molecule type" value="Genomic_DNA"/>
</dbReference>
<accession>X0TUS0</accession>
<proteinExistence type="predicted"/>
<sequence>MSVDILLAGTTNRKEWYRLQVEHYIKNISLMQAADGAFRIGIEPMHNPAKNARLQEGILPLAWHMSRFGTHNFRENIIAGIKYLLKLQSDNGAYPGPNGEAFGATAFITFALAKTLEYADPFLPDETKDSVRGAIKKALP</sequence>
<organism evidence="1">
    <name type="scientific">marine sediment metagenome</name>
    <dbReference type="NCBI Taxonomy" id="412755"/>
    <lineage>
        <taxon>unclassified sequences</taxon>
        <taxon>metagenomes</taxon>
        <taxon>ecological metagenomes</taxon>
    </lineage>
</organism>
<evidence type="ECO:0008006" key="2">
    <source>
        <dbReference type="Google" id="ProtNLM"/>
    </source>
</evidence>
<protein>
    <recommendedName>
        <fullName evidence="2">Squalene cyclase C-terminal domain-containing protein</fullName>
    </recommendedName>
</protein>
<gene>
    <name evidence="1" type="ORF">S01H1_30395</name>
</gene>
<reference evidence="1" key="1">
    <citation type="journal article" date="2014" name="Front. Microbiol.">
        <title>High frequency of phylogenetically diverse reductive dehalogenase-homologous genes in deep subseafloor sedimentary metagenomes.</title>
        <authorList>
            <person name="Kawai M."/>
            <person name="Futagami T."/>
            <person name="Toyoda A."/>
            <person name="Takaki Y."/>
            <person name="Nishi S."/>
            <person name="Hori S."/>
            <person name="Arai W."/>
            <person name="Tsubouchi T."/>
            <person name="Morono Y."/>
            <person name="Uchiyama I."/>
            <person name="Ito T."/>
            <person name="Fujiyama A."/>
            <person name="Inagaki F."/>
            <person name="Takami H."/>
        </authorList>
    </citation>
    <scope>NUCLEOTIDE SEQUENCE</scope>
    <source>
        <strain evidence="1">Expedition CK06-06</strain>
    </source>
</reference>
<comment type="caution">
    <text evidence="1">The sequence shown here is derived from an EMBL/GenBank/DDBJ whole genome shotgun (WGS) entry which is preliminary data.</text>
</comment>
<dbReference type="SUPFAM" id="SSF81853">
    <property type="entry name" value="Family 10 polysaccharide lyase"/>
    <property type="match status" value="1"/>
</dbReference>
<evidence type="ECO:0000313" key="1">
    <source>
        <dbReference type="EMBL" id="GAF97343.1"/>
    </source>
</evidence>